<sequence>MVSNIVNYNNMQDIL</sequence>
<reference evidence="1" key="1">
    <citation type="submission" date="2014-09" db="EMBL/GenBank/DDBJ databases">
        <authorList>
            <person name="Magalhaes I.L.F."/>
            <person name="Oliveira U."/>
            <person name="Santos F.R."/>
            <person name="Vidigal T.H.D.A."/>
            <person name="Brescovit A.D."/>
            <person name="Santos A.J."/>
        </authorList>
    </citation>
    <scope>NUCLEOTIDE SEQUENCE</scope>
    <source>
        <tissue evidence="1">Shoot tissue taken approximately 20 cm above the soil surface</tissue>
    </source>
</reference>
<proteinExistence type="predicted"/>
<accession>A0A0A8Z5X0</accession>
<reference evidence="1" key="2">
    <citation type="journal article" date="2015" name="Data Brief">
        <title>Shoot transcriptome of the giant reed, Arundo donax.</title>
        <authorList>
            <person name="Barrero R.A."/>
            <person name="Guerrero F.D."/>
            <person name="Moolhuijzen P."/>
            <person name="Goolsby J.A."/>
            <person name="Tidwell J."/>
            <person name="Bellgard S.E."/>
            <person name="Bellgard M.I."/>
        </authorList>
    </citation>
    <scope>NUCLEOTIDE SEQUENCE</scope>
    <source>
        <tissue evidence="1">Shoot tissue taken approximately 20 cm above the soil surface</tissue>
    </source>
</reference>
<protein>
    <submittedName>
        <fullName evidence="1">Uncharacterized protein</fullName>
    </submittedName>
</protein>
<organism evidence="1">
    <name type="scientific">Arundo donax</name>
    <name type="common">Giant reed</name>
    <name type="synonym">Donax arundinaceus</name>
    <dbReference type="NCBI Taxonomy" id="35708"/>
    <lineage>
        <taxon>Eukaryota</taxon>
        <taxon>Viridiplantae</taxon>
        <taxon>Streptophyta</taxon>
        <taxon>Embryophyta</taxon>
        <taxon>Tracheophyta</taxon>
        <taxon>Spermatophyta</taxon>
        <taxon>Magnoliopsida</taxon>
        <taxon>Liliopsida</taxon>
        <taxon>Poales</taxon>
        <taxon>Poaceae</taxon>
        <taxon>PACMAD clade</taxon>
        <taxon>Arundinoideae</taxon>
        <taxon>Arundineae</taxon>
        <taxon>Arundo</taxon>
    </lineage>
</organism>
<name>A0A0A8Z5X0_ARUDO</name>
<dbReference type="EMBL" id="GBRH01263704">
    <property type="protein sequence ID" value="JAD34191.1"/>
    <property type="molecule type" value="Transcribed_RNA"/>
</dbReference>
<evidence type="ECO:0000313" key="1">
    <source>
        <dbReference type="EMBL" id="JAD34191.1"/>
    </source>
</evidence>